<evidence type="ECO:0000256" key="1">
    <source>
        <dbReference type="SAM" id="MobiDB-lite"/>
    </source>
</evidence>
<reference evidence="2" key="1">
    <citation type="submission" date="2022-10" db="EMBL/GenBank/DDBJ databases">
        <title>The complete genomes of actinobacterial strains from the NBC collection.</title>
        <authorList>
            <person name="Joergensen T.S."/>
            <person name="Alvarez Arevalo M."/>
            <person name="Sterndorff E.B."/>
            <person name="Faurdal D."/>
            <person name="Vuksanovic O."/>
            <person name="Mourched A.-S."/>
            <person name="Charusanti P."/>
            <person name="Shaw S."/>
            <person name="Blin K."/>
            <person name="Weber T."/>
        </authorList>
    </citation>
    <scope>NUCLEOTIDE SEQUENCE</scope>
    <source>
        <strain evidence="2">NBC_00222</strain>
    </source>
</reference>
<protein>
    <submittedName>
        <fullName evidence="2">Uncharacterized protein</fullName>
    </submittedName>
</protein>
<dbReference type="EMBL" id="CP108110">
    <property type="protein sequence ID" value="WUQ87500.1"/>
    <property type="molecule type" value="Genomic_DNA"/>
</dbReference>
<evidence type="ECO:0000313" key="3">
    <source>
        <dbReference type="Proteomes" id="UP001432222"/>
    </source>
</evidence>
<organism evidence="2 3">
    <name type="scientific">Kitasatospora purpeofusca</name>
    <dbReference type="NCBI Taxonomy" id="67352"/>
    <lineage>
        <taxon>Bacteria</taxon>
        <taxon>Bacillati</taxon>
        <taxon>Actinomycetota</taxon>
        <taxon>Actinomycetes</taxon>
        <taxon>Kitasatosporales</taxon>
        <taxon>Streptomycetaceae</taxon>
        <taxon>Kitasatospora</taxon>
    </lineage>
</organism>
<gene>
    <name evidence="2" type="ORF">OHA16_33755</name>
</gene>
<dbReference type="Proteomes" id="UP001432222">
    <property type="component" value="Chromosome"/>
</dbReference>
<dbReference type="RefSeq" id="WP_328958059.1">
    <property type="nucleotide sequence ID" value="NZ_CP108110.1"/>
</dbReference>
<sequence>MLRMNGPLRITVLDKDADYEQRAVVRTPYGTFVLEGRVGASLDVQAEEWELELQHCVPGVGWRPNVRVLPYPWQTSGGLRSRIVRSKDCDWLHGDPTERNFVLRLSATVAERPGAAQATAEAVGPAVRGGLRTSSGSGPGTVGGAVPGVPAMPGVPAVPGMPAVSGAAPARPAPGVRAAEAGQRGLMDAVQVGSGRLPTGRVTPAVWPAPTARAVPARAVEAERAAPVTGGEAREGWGSGR</sequence>
<name>A0ABZ1U9E2_9ACTN</name>
<accession>A0ABZ1U9E2</accession>
<feature type="region of interest" description="Disordered" evidence="1">
    <location>
        <begin position="220"/>
        <end position="241"/>
    </location>
</feature>
<evidence type="ECO:0000313" key="2">
    <source>
        <dbReference type="EMBL" id="WUQ87500.1"/>
    </source>
</evidence>
<feature type="compositionally biased region" description="Low complexity" evidence="1">
    <location>
        <begin position="220"/>
        <end position="229"/>
    </location>
</feature>
<keyword evidence="3" id="KW-1185">Reference proteome</keyword>
<proteinExistence type="predicted"/>